<dbReference type="Pfam" id="PF13192">
    <property type="entry name" value="Thioredoxin_3"/>
    <property type="match status" value="1"/>
</dbReference>
<comment type="caution">
    <text evidence="2">The sequence shown here is derived from an EMBL/GenBank/DDBJ whole genome shotgun (WGS) entry which is preliminary data.</text>
</comment>
<dbReference type="InterPro" id="IPR036249">
    <property type="entry name" value="Thioredoxin-like_sf"/>
</dbReference>
<sequence>MQIELFSSPGCGRCGETAALLEELVLDLDRADIHWRLVDVIEELDYAVALGVLATPAIAIGGRLVHTGAPGRRRLRELIEEAGDG</sequence>
<name>A0A831RPA0_9GAMM</name>
<dbReference type="SUPFAM" id="SSF52833">
    <property type="entry name" value="Thioredoxin-like"/>
    <property type="match status" value="1"/>
</dbReference>
<reference evidence="2" key="1">
    <citation type="journal article" date="2020" name="mSystems">
        <title>Genome- and Community-Level Interaction Insights into Carbon Utilization and Element Cycling Functions of Hydrothermarchaeota in Hydrothermal Sediment.</title>
        <authorList>
            <person name="Zhou Z."/>
            <person name="Liu Y."/>
            <person name="Xu W."/>
            <person name="Pan J."/>
            <person name="Luo Z.H."/>
            <person name="Li M."/>
        </authorList>
    </citation>
    <scope>NUCLEOTIDE SEQUENCE [LARGE SCALE GENOMIC DNA]</scope>
    <source>
        <strain evidence="2">HyVt-443</strain>
    </source>
</reference>
<dbReference type="Gene3D" id="3.40.30.10">
    <property type="entry name" value="Glutaredoxin"/>
    <property type="match status" value="1"/>
</dbReference>
<proteinExistence type="predicted"/>
<accession>A0A831RPA0</accession>
<dbReference type="InterPro" id="IPR012336">
    <property type="entry name" value="Thioredoxin-like_fold"/>
</dbReference>
<gene>
    <name evidence="2" type="ORF">ENI96_07140</name>
</gene>
<dbReference type="EMBL" id="DRKP01000079">
    <property type="protein sequence ID" value="HEB96189.1"/>
    <property type="molecule type" value="Genomic_DNA"/>
</dbReference>
<evidence type="ECO:0000313" key="2">
    <source>
        <dbReference type="EMBL" id="HEB96189.1"/>
    </source>
</evidence>
<feature type="domain" description="Thioredoxin-like fold" evidence="1">
    <location>
        <begin position="1"/>
        <end position="80"/>
    </location>
</feature>
<protein>
    <submittedName>
        <fullName evidence="2">Glutaredoxin</fullName>
    </submittedName>
</protein>
<organism evidence="2">
    <name type="scientific">Sedimenticola thiotaurini</name>
    <dbReference type="NCBI Taxonomy" id="1543721"/>
    <lineage>
        <taxon>Bacteria</taxon>
        <taxon>Pseudomonadati</taxon>
        <taxon>Pseudomonadota</taxon>
        <taxon>Gammaproteobacteria</taxon>
        <taxon>Chromatiales</taxon>
        <taxon>Sedimenticolaceae</taxon>
        <taxon>Sedimenticola</taxon>
    </lineage>
</organism>
<dbReference type="Proteomes" id="UP000886251">
    <property type="component" value="Unassembled WGS sequence"/>
</dbReference>
<evidence type="ECO:0000259" key="1">
    <source>
        <dbReference type="Pfam" id="PF13192"/>
    </source>
</evidence>
<dbReference type="AlphaFoldDB" id="A0A831RPA0"/>